<evidence type="ECO:0000256" key="5">
    <source>
        <dbReference type="ARBA" id="ARBA00023163"/>
    </source>
</evidence>
<dbReference type="Gene3D" id="1.10.20.10">
    <property type="entry name" value="Histone, subunit A"/>
    <property type="match status" value="1"/>
</dbReference>
<keyword evidence="5" id="KW-0804">Transcription</keyword>
<evidence type="ECO:0000256" key="12">
    <source>
        <dbReference type="ARBA" id="ARBA00042663"/>
    </source>
</evidence>
<evidence type="ECO:0000313" key="15">
    <source>
        <dbReference type="Proteomes" id="UP000594454"/>
    </source>
</evidence>
<dbReference type="Pfam" id="PF00125">
    <property type="entry name" value="Histone"/>
    <property type="match status" value="1"/>
</dbReference>
<dbReference type="GO" id="GO:0046982">
    <property type="term" value="F:protein heterodimerization activity"/>
    <property type="evidence" value="ECO:0007669"/>
    <property type="project" value="InterPro"/>
</dbReference>
<comment type="subunit">
    <text evidence="8">Heterotrimeric transcription factor composed of three components, NF-YA, NF-YB and NF-YC. NF-YB and NF-YC must interact and dimerize for NF-YA association and DNA binding.</text>
</comment>
<dbReference type="Proteomes" id="UP000594454">
    <property type="component" value="Chromosome 5"/>
</dbReference>
<dbReference type="OrthoDB" id="1272441at2759"/>
<dbReference type="InParanoid" id="A0A7R8V2P0"/>
<protein>
    <recommendedName>
        <fullName evidence="10">Nuclear transcription factor Y subunit gamma</fullName>
    </recommendedName>
    <alternativeName>
        <fullName evidence="11">CAAT box DNA-binding protein subunit C</fullName>
    </alternativeName>
    <alternativeName>
        <fullName evidence="12">Nuclear transcription factor Y subunit C</fullName>
    </alternativeName>
</protein>
<dbReference type="PANTHER" id="PTHR10252:SF8">
    <property type="entry name" value="NUCLEAR TRANSCRIPTION FACTOR Y SUBUNIT GAMMA"/>
    <property type="match status" value="1"/>
</dbReference>
<keyword evidence="6" id="KW-0539">Nucleus</keyword>
<comment type="similarity">
    <text evidence="9">Belongs to the NFYC/HAP5 subunit family.</text>
</comment>
<keyword evidence="3" id="KW-0238">DNA-binding</keyword>
<evidence type="ECO:0000256" key="1">
    <source>
        <dbReference type="ARBA" id="ARBA00004123"/>
    </source>
</evidence>
<dbReference type="FunCoup" id="A0A7R8V2P0">
    <property type="interactions" value="1518"/>
</dbReference>
<accession>A0A7R8V2P0</accession>
<sequence length="308" mass="34162">MLYVNGDSIIDIDDDAKNGIDKGQKLSEDQLEIFWPNVQLEVKNIKQVDAKTQVLPLARIKKIMKLDENAKMIAAEAPLLFAKAAEIFIQELTLRAWIHTQGNKRRTLQKSDIATAISKCDQFDFLIDIVPREETSKPARKESDIPKPSSSSTDQVHYYFQLAQQQALQGTSQSTVAHTATTPQNIILTTGNTTTSSSPVVGNIQSTQPIQFLQQVVTSTGEITHVPITITPNQLNLLRMGLGNGANTSPAQQVIIPTIQTQQAPIVQVTSNQQPNTSNIYLGTNQHQQQSLHEDKNKNIANQFRRNC</sequence>
<evidence type="ECO:0000256" key="4">
    <source>
        <dbReference type="ARBA" id="ARBA00023159"/>
    </source>
</evidence>
<reference evidence="14 15" key="1">
    <citation type="submission" date="2020-11" db="EMBL/GenBank/DDBJ databases">
        <authorList>
            <person name="Wallbank WR R."/>
            <person name="Pardo Diaz C."/>
            <person name="Kozak K."/>
            <person name="Martin S."/>
            <person name="Jiggins C."/>
            <person name="Moest M."/>
            <person name="Warren A I."/>
            <person name="Generalovic N T."/>
            <person name="Byers J.R.P. K."/>
            <person name="Montejo-Kovacevich G."/>
            <person name="Yen C E."/>
        </authorList>
    </citation>
    <scope>NUCLEOTIDE SEQUENCE [LARGE SCALE GENOMIC DNA]</scope>
</reference>
<evidence type="ECO:0000256" key="6">
    <source>
        <dbReference type="ARBA" id="ARBA00023242"/>
    </source>
</evidence>
<organism evidence="14 15">
    <name type="scientific">Hermetia illucens</name>
    <name type="common">Black soldier fly</name>
    <dbReference type="NCBI Taxonomy" id="343691"/>
    <lineage>
        <taxon>Eukaryota</taxon>
        <taxon>Metazoa</taxon>
        <taxon>Ecdysozoa</taxon>
        <taxon>Arthropoda</taxon>
        <taxon>Hexapoda</taxon>
        <taxon>Insecta</taxon>
        <taxon>Pterygota</taxon>
        <taxon>Neoptera</taxon>
        <taxon>Endopterygota</taxon>
        <taxon>Diptera</taxon>
        <taxon>Brachycera</taxon>
        <taxon>Stratiomyomorpha</taxon>
        <taxon>Stratiomyidae</taxon>
        <taxon>Hermetiinae</taxon>
        <taxon>Hermetia</taxon>
    </lineage>
</organism>
<comment type="function">
    <text evidence="7">Component of the sequence-specific heterotrimeric transcription factor (NF-Y) which specifically recognizes a 5'-CCAAT-3' box motif found in the promoters of its target genes. NF-Y can function as both an activator and a repressor, depending on its interacting cofactors.</text>
</comment>
<keyword evidence="15" id="KW-1185">Reference proteome</keyword>
<evidence type="ECO:0000259" key="13">
    <source>
        <dbReference type="Pfam" id="PF00125"/>
    </source>
</evidence>
<evidence type="ECO:0000313" key="14">
    <source>
        <dbReference type="EMBL" id="CAD7091760.1"/>
    </source>
</evidence>
<dbReference type="PANTHER" id="PTHR10252">
    <property type="entry name" value="HISTONE-LIKE TRANSCRIPTION FACTOR CCAAT-RELATED"/>
    <property type="match status" value="1"/>
</dbReference>
<dbReference type="InterPro" id="IPR007125">
    <property type="entry name" value="H2A/H2B/H3"/>
</dbReference>
<evidence type="ECO:0000256" key="11">
    <source>
        <dbReference type="ARBA" id="ARBA00042333"/>
    </source>
</evidence>
<gene>
    <name evidence="14" type="ORF">HERILL_LOCUS14161</name>
</gene>
<comment type="subcellular location">
    <subcellularLocation>
        <location evidence="1">Nucleus</location>
    </subcellularLocation>
</comment>
<dbReference type="GO" id="GO:0001228">
    <property type="term" value="F:DNA-binding transcription activator activity, RNA polymerase II-specific"/>
    <property type="evidence" value="ECO:0007669"/>
    <property type="project" value="TreeGrafter"/>
</dbReference>
<dbReference type="GO" id="GO:0016602">
    <property type="term" value="C:CCAAT-binding factor complex"/>
    <property type="evidence" value="ECO:0007669"/>
    <property type="project" value="TreeGrafter"/>
</dbReference>
<keyword evidence="4" id="KW-0010">Activator</keyword>
<dbReference type="SUPFAM" id="SSF47113">
    <property type="entry name" value="Histone-fold"/>
    <property type="match status" value="1"/>
</dbReference>
<dbReference type="FunFam" id="1.10.20.10:FF:000006">
    <property type="entry name" value="Nuclear transcription factor Y subunit gamma"/>
    <property type="match status" value="1"/>
</dbReference>
<evidence type="ECO:0000256" key="9">
    <source>
        <dbReference type="ARBA" id="ARBA00038129"/>
    </source>
</evidence>
<dbReference type="InterPro" id="IPR009072">
    <property type="entry name" value="Histone-fold"/>
</dbReference>
<dbReference type="GO" id="GO:0000978">
    <property type="term" value="F:RNA polymerase II cis-regulatory region sequence-specific DNA binding"/>
    <property type="evidence" value="ECO:0007669"/>
    <property type="project" value="TreeGrafter"/>
</dbReference>
<dbReference type="EMBL" id="LR899013">
    <property type="protein sequence ID" value="CAD7091760.1"/>
    <property type="molecule type" value="Genomic_DNA"/>
</dbReference>
<evidence type="ECO:0000256" key="7">
    <source>
        <dbReference type="ARBA" id="ARBA00025263"/>
    </source>
</evidence>
<proteinExistence type="inferred from homology"/>
<dbReference type="InterPro" id="IPR050568">
    <property type="entry name" value="Transcr_DNA_Rep_Reg"/>
</dbReference>
<name>A0A7R8V2P0_HERIL</name>
<dbReference type="CDD" id="cd22908">
    <property type="entry name" value="HFD_NFYC-like"/>
    <property type="match status" value="1"/>
</dbReference>
<evidence type="ECO:0000256" key="8">
    <source>
        <dbReference type="ARBA" id="ARBA00025911"/>
    </source>
</evidence>
<evidence type="ECO:0000256" key="10">
    <source>
        <dbReference type="ARBA" id="ARBA00040590"/>
    </source>
</evidence>
<feature type="domain" description="Core Histone H2A/H2B/H3" evidence="13">
    <location>
        <begin position="43"/>
        <end position="117"/>
    </location>
</feature>
<evidence type="ECO:0000256" key="2">
    <source>
        <dbReference type="ARBA" id="ARBA00023015"/>
    </source>
</evidence>
<dbReference type="AlphaFoldDB" id="A0A7R8V2P0"/>
<keyword evidence="2" id="KW-0805">Transcription regulation</keyword>
<evidence type="ECO:0000256" key="3">
    <source>
        <dbReference type="ARBA" id="ARBA00023125"/>
    </source>
</evidence>